<dbReference type="CDD" id="cd02966">
    <property type="entry name" value="TlpA_like_family"/>
    <property type="match status" value="1"/>
</dbReference>
<dbReference type="Proteomes" id="UP000192333">
    <property type="component" value="Chromosome I"/>
</dbReference>
<dbReference type="RefSeq" id="WP_084118556.1">
    <property type="nucleotide sequence ID" value="NZ_LT838813.1"/>
</dbReference>
<dbReference type="PANTHER" id="PTHR42852:SF6">
    <property type="entry name" value="THIOL:DISULFIDE INTERCHANGE PROTEIN DSBE"/>
    <property type="match status" value="1"/>
</dbReference>
<sequence length="410" mass="46586">MNYFKNLFLPLTISFIISCTGKTEKLTNLSGKWEAQLDIGEDYLPFGIGFAKTGEKWLMEVYNGDEILIYDEVELLGDSLKVSMGIFDSEIKAKFKDFDELEGIFVKNAASDYRIPFQAFRSTGRSRFEVFREPETDFSGKWKTVFEKENGEKYDAVALLSQQGNKLTGTFLTELGDYRFLEGNVNGNTFQLSAFDGSHLFLFKGEVQKDGSILGNFRSGPRVKESFQSVRNEAFELSDSYSLNYLKAGYDKLTFTFPDVDGNMISIDDEKFKGKVVLVQLFGTWCPNCMDETKFLAPWYKNNRDKGVEIIGLAFESKPEFEYASTRVKKSMNKLGAEYTFLIAGVSNKEKASEALPALNKVIAFPTLIYIDKKGQVRNIHTGFNGPGTGEYYTHWVEEHEELVRELVNE</sequence>
<keyword evidence="3" id="KW-1015">Disulfide bond</keyword>
<dbReference type="GO" id="GO:0017004">
    <property type="term" value="P:cytochrome complex assembly"/>
    <property type="evidence" value="ECO:0007669"/>
    <property type="project" value="UniProtKB-KW"/>
</dbReference>
<dbReference type="GO" id="GO:0016491">
    <property type="term" value="F:oxidoreductase activity"/>
    <property type="evidence" value="ECO:0007669"/>
    <property type="project" value="InterPro"/>
</dbReference>
<evidence type="ECO:0000256" key="2">
    <source>
        <dbReference type="ARBA" id="ARBA00022748"/>
    </source>
</evidence>
<dbReference type="SUPFAM" id="SSF52833">
    <property type="entry name" value="Thioredoxin-like"/>
    <property type="match status" value="1"/>
</dbReference>
<protein>
    <submittedName>
        <fullName evidence="6">Peroxiredoxin</fullName>
    </submittedName>
</protein>
<dbReference type="PROSITE" id="PS51257">
    <property type="entry name" value="PROKAR_LIPOPROTEIN"/>
    <property type="match status" value="1"/>
</dbReference>
<dbReference type="PANTHER" id="PTHR42852">
    <property type="entry name" value="THIOL:DISULFIDE INTERCHANGE PROTEIN DSBE"/>
    <property type="match status" value="1"/>
</dbReference>
<dbReference type="PROSITE" id="PS51352">
    <property type="entry name" value="THIOREDOXIN_2"/>
    <property type="match status" value="1"/>
</dbReference>
<reference evidence="7" key="1">
    <citation type="submission" date="2017-04" db="EMBL/GenBank/DDBJ databases">
        <authorList>
            <person name="Varghese N."/>
            <person name="Submissions S."/>
        </authorList>
    </citation>
    <scope>NUCLEOTIDE SEQUENCE [LARGE SCALE GENOMIC DNA]</scope>
    <source>
        <strain evidence="7">DSM 16537</strain>
    </source>
</reference>
<keyword evidence="4" id="KW-0676">Redox-active center</keyword>
<evidence type="ECO:0000313" key="7">
    <source>
        <dbReference type="Proteomes" id="UP000192333"/>
    </source>
</evidence>
<dbReference type="InterPro" id="IPR013740">
    <property type="entry name" value="Redoxin"/>
</dbReference>
<keyword evidence="2" id="KW-0201">Cytochrome c-type biogenesis</keyword>
<evidence type="ECO:0000256" key="3">
    <source>
        <dbReference type="ARBA" id="ARBA00023157"/>
    </source>
</evidence>
<organism evidence="6 7">
    <name type="scientific">Aquiflexum balticum DSM 16537</name>
    <dbReference type="NCBI Taxonomy" id="758820"/>
    <lineage>
        <taxon>Bacteria</taxon>
        <taxon>Pseudomonadati</taxon>
        <taxon>Bacteroidota</taxon>
        <taxon>Cytophagia</taxon>
        <taxon>Cytophagales</taxon>
        <taxon>Cyclobacteriaceae</taxon>
        <taxon>Aquiflexum</taxon>
    </lineage>
</organism>
<dbReference type="InterPro" id="IPR036249">
    <property type="entry name" value="Thioredoxin-like_sf"/>
</dbReference>
<evidence type="ECO:0000256" key="4">
    <source>
        <dbReference type="ARBA" id="ARBA00023284"/>
    </source>
</evidence>
<dbReference type="AlphaFoldDB" id="A0A1W2GYK4"/>
<dbReference type="Pfam" id="PF08534">
    <property type="entry name" value="Redoxin"/>
    <property type="match status" value="1"/>
</dbReference>
<feature type="domain" description="Thioredoxin" evidence="5">
    <location>
        <begin position="246"/>
        <end position="402"/>
    </location>
</feature>
<evidence type="ECO:0000313" key="6">
    <source>
        <dbReference type="EMBL" id="SMD41691.1"/>
    </source>
</evidence>
<proteinExistence type="predicted"/>
<evidence type="ECO:0000256" key="1">
    <source>
        <dbReference type="ARBA" id="ARBA00004196"/>
    </source>
</evidence>
<evidence type="ECO:0000259" key="5">
    <source>
        <dbReference type="PROSITE" id="PS51352"/>
    </source>
</evidence>
<keyword evidence="7" id="KW-1185">Reference proteome</keyword>
<dbReference type="InterPro" id="IPR013766">
    <property type="entry name" value="Thioredoxin_domain"/>
</dbReference>
<dbReference type="OrthoDB" id="616241at2"/>
<dbReference type="STRING" id="758820.SAMN00777080_0221"/>
<gene>
    <name evidence="6" type="ORF">SAMN00777080_0221</name>
</gene>
<dbReference type="InterPro" id="IPR050553">
    <property type="entry name" value="Thioredoxin_ResA/DsbE_sf"/>
</dbReference>
<dbReference type="Gene3D" id="3.40.30.10">
    <property type="entry name" value="Glutaredoxin"/>
    <property type="match status" value="1"/>
</dbReference>
<comment type="subcellular location">
    <subcellularLocation>
        <location evidence="1">Cell envelope</location>
    </subcellularLocation>
</comment>
<dbReference type="EMBL" id="LT838813">
    <property type="protein sequence ID" value="SMD41691.1"/>
    <property type="molecule type" value="Genomic_DNA"/>
</dbReference>
<accession>A0A1W2GYK4</accession>
<dbReference type="GO" id="GO:0030313">
    <property type="term" value="C:cell envelope"/>
    <property type="evidence" value="ECO:0007669"/>
    <property type="project" value="UniProtKB-SubCell"/>
</dbReference>
<name>A0A1W2GYK4_9BACT</name>